<dbReference type="EMBL" id="LJRM01000123">
    <property type="protein sequence ID" value="KPY84816.1"/>
    <property type="molecule type" value="Genomic_DNA"/>
</dbReference>
<gene>
    <name evidence="1" type="ORF">ALO44_03947</name>
</gene>
<comment type="caution">
    <text evidence="1">The sequence shown here is derived from an EMBL/GenBank/DDBJ whole genome shotgun (WGS) entry which is preliminary data.</text>
</comment>
<reference evidence="1 2" key="1">
    <citation type="submission" date="2015-09" db="EMBL/GenBank/DDBJ databases">
        <title>Genome announcement of multiple Pseudomonas syringae strains.</title>
        <authorList>
            <person name="Thakur S."/>
            <person name="Wang P.W."/>
            <person name="Gong Y."/>
            <person name="Weir B.S."/>
            <person name="Guttman D.S."/>
        </authorList>
    </citation>
    <scope>NUCLEOTIDE SEQUENCE [LARGE SCALE GENOMIC DNA]</scope>
    <source>
        <strain evidence="1 2">ICMP4091</strain>
    </source>
</reference>
<sequence>MSALHPAFTKRYQEHDGFSGVGQIGNIMQNMLSKPYLPEEKPPTMKDTLKKLALTVACLTAAPAFAACQMTPVSYDMPSQRLDEALQQLAHQSGCPVKVDLGADSSRKVKKFKGTFTPDQALWLVLKKTGLEGYVENDGLTVDRRGQDFVNQRATEIRKAIDEAGTRMEARKKKRFLHQLDTIESGAKKLVLEQGFVSAAEMASYRRDFDELSSQIPASK</sequence>
<dbReference type="Proteomes" id="UP000050474">
    <property type="component" value="Unassembled WGS sequence"/>
</dbReference>
<evidence type="ECO:0000313" key="1">
    <source>
        <dbReference type="EMBL" id="KPY84816.1"/>
    </source>
</evidence>
<dbReference type="PATRIC" id="fig|129140.3.peg.5150"/>
<protein>
    <recommendedName>
        <fullName evidence="3">Outer membrane receptor protein</fullName>
    </recommendedName>
</protein>
<proteinExistence type="predicted"/>
<evidence type="ECO:0008006" key="3">
    <source>
        <dbReference type="Google" id="ProtNLM"/>
    </source>
</evidence>
<dbReference type="STRING" id="129140.ALO44_03947"/>
<evidence type="ECO:0000313" key="2">
    <source>
        <dbReference type="Proteomes" id="UP000050474"/>
    </source>
</evidence>
<name>A0A0N8T376_9PSED</name>
<dbReference type="Gene3D" id="3.55.50.30">
    <property type="match status" value="1"/>
</dbReference>
<dbReference type="AlphaFoldDB" id="A0A0N8T376"/>
<accession>A0A0N8T376</accession>
<organism evidence="1 2">
    <name type="scientific">Pseudomonas syringae pv. tagetis</name>
    <dbReference type="NCBI Taxonomy" id="129140"/>
    <lineage>
        <taxon>Bacteria</taxon>
        <taxon>Pseudomonadati</taxon>
        <taxon>Pseudomonadota</taxon>
        <taxon>Gammaproteobacteria</taxon>
        <taxon>Pseudomonadales</taxon>
        <taxon>Pseudomonadaceae</taxon>
        <taxon>Pseudomonas</taxon>
    </lineage>
</organism>